<dbReference type="EMBL" id="CP027783">
    <property type="protein sequence ID" value="AYW48727.1"/>
    <property type="molecule type" value="Genomic_DNA"/>
</dbReference>
<reference evidence="2 3" key="1">
    <citation type="journal article" date="2012" name="Int. J. Syst. Evol. Microbiol.">
        <title>Characterization of Tetragenococcus strains from sugar thick juice reveals a novel species, Tetragenococcus osmophilus sp. nov., and divides Tetragenococcus halophilus into two subspecies, T. halophilus subsp. halophilus subsp. nov. and T. halophilus subsp. flandriensis subsp. nov.</title>
        <authorList>
            <person name="Juste A."/>
            <person name="Van Trappen S."/>
            <person name="Verreth C."/>
            <person name="Cleenwerck I."/>
            <person name="De Vos P."/>
            <person name="Lievens B."/>
            <person name="Willems K.A."/>
        </authorList>
    </citation>
    <scope>NUCLEOTIDE SEQUENCE [LARGE SCALE GENOMIC DNA]</scope>
    <source>
        <strain evidence="2 3">JCM 31126</strain>
    </source>
</reference>
<organism evidence="2 3">
    <name type="scientific">Tetragenococcus osmophilus</name>
    <dbReference type="NCBI Taxonomy" id="526944"/>
    <lineage>
        <taxon>Bacteria</taxon>
        <taxon>Bacillati</taxon>
        <taxon>Bacillota</taxon>
        <taxon>Bacilli</taxon>
        <taxon>Lactobacillales</taxon>
        <taxon>Enterococcaceae</taxon>
        <taxon>Tetragenococcus</taxon>
    </lineage>
</organism>
<evidence type="ECO:0000313" key="3">
    <source>
        <dbReference type="Proteomes" id="UP000268310"/>
    </source>
</evidence>
<keyword evidence="3" id="KW-1185">Reference proteome</keyword>
<dbReference type="RefSeq" id="WP_123936509.1">
    <property type="nucleotide sequence ID" value="NZ_BSUW01000001.1"/>
</dbReference>
<protein>
    <submittedName>
        <fullName evidence="2">Uncharacterized protein</fullName>
    </submittedName>
</protein>
<evidence type="ECO:0000256" key="1">
    <source>
        <dbReference type="SAM" id="MobiDB-lite"/>
    </source>
</evidence>
<evidence type="ECO:0000313" key="2">
    <source>
        <dbReference type="EMBL" id="AYW48727.1"/>
    </source>
</evidence>
<sequence length="179" mass="20906">MRDINQIQRKHVRFPAYSDDTGVKIQSKKYHTPFSNDENWILTEEKNIPLTKASQTNKKGARLRPSKKDIQEKAGLTIQEQNELKEHKKHLPNYGFKKEKKAKNSAFKKPSFKQNFQSVKQKDKKSSYFASEHVPASALSKERNNKKEVMNALKKPAEDYVLFDTDVTSPREKKWRQGQ</sequence>
<dbReference type="Proteomes" id="UP000268310">
    <property type="component" value="Chromosome"/>
</dbReference>
<feature type="region of interest" description="Disordered" evidence="1">
    <location>
        <begin position="78"/>
        <end position="148"/>
    </location>
</feature>
<gene>
    <name evidence="2" type="ORF">C7K38_10275</name>
</gene>
<name>A0ABN5R0Q5_9ENTE</name>
<proteinExistence type="predicted"/>
<accession>A0ABN5R0Q5</accession>
<feature type="compositionally biased region" description="Low complexity" evidence="1">
    <location>
        <begin position="104"/>
        <end position="113"/>
    </location>
</feature>